<dbReference type="Gene3D" id="3.40.50.410">
    <property type="entry name" value="von Willebrand factor, type A domain"/>
    <property type="match status" value="1"/>
</dbReference>
<evidence type="ECO:0000259" key="2">
    <source>
        <dbReference type="PROSITE" id="PS50234"/>
    </source>
</evidence>
<dbReference type="InterPro" id="IPR051266">
    <property type="entry name" value="CLCR"/>
</dbReference>
<evidence type="ECO:0000256" key="1">
    <source>
        <dbReference type="SAM" id="SignalP"/>
    </source>
</evidence>
<dbReference type="InterPro" id="IPR021908">
    <property type="entry name" value="YfbK_C"/>
</dbReference>
<feature type="chain" id="PRO_5046508632" evidence="1">
    <location>
        <begin position="21"/>
        <end position="523"/>
    </location>
</feature>
<evidence type="ECO:0000313" key="4">
    <source>
        <dbReference type="Proteomes" id="UP001217838"/>
    </source>
</evidence>
<accession>A0ABT5BDB1</accession>
<dbReference type="InterPro" id="IPR036465">
    <property type="entry name" value="vWFA_dom_sf"/>
</dbReference>
<dbReference type="EMBL" id="JAQNDN010000013">
    <property type="protein sequence ID" value="MDC0671047.1"/>
    <property type="molecule type" value="Genomic_DNA"/>
</dbReference>
<dbReference type="PANTHER" id="PTHR10579">
    <property type="entry name" value="CALCIUM-ACTIVATED CHLORIDE CHANNEL REGULATOR"/>
    <property type="match status" value="1"/>
</dbReference>
<keyword evidence="1" id="KW-0732">Signal</keyword>
<dbReference type="InterPro" id="IPR002035">
    <property type="entry name" value="VWF_A"/>
</dbReference>
<dbReference type="PROSITE" id="PS50234">
    <property type="entry name" value="VWFA"/>
    <property type="match status" value="1"/>
</dbReference>
<dbReference type="RefSeq" id="WP_272001087.1">
    <property type="nucleotide sequence ID" value="NZ_JAQNDN010000013.1"/>
</dbReference>
<keyword evidence="4" id="KW-1185">Reference proteome</keyword>
<comment type="caution">
    <text evidence="3">The sequence shown here is derived from an EMBL/GenBank/DDBJ whole genome shotgun (WGS) entry which is preliminary data.</text>
</comment>
<dbReference type="SUPFAM" id="SSF53300">
    <property type="entry name" value="vWA-like"/>
    <property type="match status" value="1"/>
</dbReference>
<feature type="domain" description="VWFA" evidence="2">
    <location>
        <begin position="153"/>
        <end position="336"/>
    </location>
</feature>
<dbReference type="Pfam" id="PF12034">
    <property type="entry name" value="YfbK_C"/>
    <property type="match status" value="1"/>
</dbReference>
<sequence>MTRSRRLPLLALLLLTPACAKRVSDVGASPYWTAAAAPARDEAPNTESYAHIAENEFKRVADDPLSTFSIDVDTASYSNVRRFLEDGQLPPADAVRIEEMINYFTYAYPEPQAGQPFSVRTEVAACPWNDRARLVQIGIKGKSLAPTEIPPRNLVFLLDVSGSMGSPDKLPLLQRSLALLVADIRPVDSVAIVVYAGAAGVVLEPTSDRDKIVTALDGLYAGGSTNGGQGIEAAYALAQRAFRKGGINRVILATDGDFNVGVSSEGELQRLIEAKRDSGIFLSVLGFGTGNIKDSTMEMLADKGNGNYAYIDSLQEARKVLVEQAGATLVTIAKDVKIQVEFNPIKVGAYRLIGYENRMLAHNEFNDDRKDAGEIGAGHTVTALYEVLPPGAESAVPDVDPLRYQQPKAASAAGSNELMHVKLRYKQPEAADSQLLTMPVADPGAALDTASDDLRFAAAVALFGMKLRNSEHARGVSYKQIRGLAEGALGPDLKGYRRGMLALLGLAAGKQGEPLDAPATVAR</sequence>
<feature type="signal peptide" evidence="1">
    <location>
        <begin position="1"/>
        <end position="20"/>
    </location>
</feature>
<proteinExistence type="predicted"/>
<dbReference type="InterPro" id="IPR022156">
    <property type="entry name" value="Uncharacterised_YfbK_N"/>
</dbReference>
<evidence type="ECO:0000313" key="3">
    <source>
        <dbReference type="EMBL" id="MDC0671047.1"/>
    </source>
</evidence>
<dbReference type="Pfam" id="PF00092">
    <property type="entry name" value="VWA"/>
    <property type="match status" value="1"/>
</dbReference>
<dbReference type="SMART" id="SM00327">
    <property type="entry name" value="VWA"/>
    <property type="match status" value="1"/>
</dbReference>
<reference evidence="3 4" key="1">
    <citation type="submission" date="2022-11" db="EMBL/GenBank/DDBJ databases">
        <title>Minimal conservation of predation-associated metabolite biosynthetic gene clusters underscores biosynthetic potential of Myxococcota including descriptions for ten novel species: Archangium lansinium sp. nov., Myxococcus landrumus sp. nov., Nannocystis bai.</title>
        <authorList>
            <person name="Ahearne A."/>
            <person name="Stevens C."/>
            <person name="Dowd S."/>
        </authorList>
    </citation>
    <scope>NUCLEOTIDE SEQUENCE [LARGE SCALE GENOMIC DNA]</scope>
    <source>
        <strain evidence="3 4">NCELM</strain>
    </source>
</reference>
<organism evidence="3 4">
    <name type="scientific">Nannocystis radixulma</name>
    <dbReference type="NCBI Taxonomy" id="2995305"/>
    <lineage>
        <taxon>Bacteria</taxon>
        <taxon>Pseudomonadati</taxon>
        <taxon>Myxococcota</taxon>
        <taxon>Polyangia</taxon>
        <taxon>Nannocystales</taxon>
        <taxon>Nannocystaceae</taxon>
        <taxon>Nannocystis</taxon>
    </lineage>
</organism>
<dbReference type="Pfam" id="PF12450">
    <property type="entry name" value="vWF_A"/>
    <property type="match status" value="1"/>
</dbReference>
<dbReference type="PANTHER" id="PTHR10579:SF43">
    <property type="entry name" value="ZINC FINGER (C3HC4-TYPE RING FINGER) FAMILY PROTEIN"/>
    <property type="match status" value="1"/>
</dbReference>
<gene>
    <name evidence="3" type="ORF">POL58_25040</name>
</gene>
<name>A0ABT5BDB1_9BACT</name>
<dbReference type="Proteomes" id="UP001217838">
    <property type="component" value="Unassembled WGS sequence"/>
</dbReference>
<dbReference type="CDD" id="cd01465">
    <property type="entry name" value="vWA_subgroup"/>
    <property type="match status" value="1"/>
</dbReference>
<protein>
    <submittedName>
        <fullName evidence="3">VWA domain-containing protein</fullName>
    </submittedName>
</protein>